<feature type="compositionally biased region" description="Acidic residues" evidence="1">
    <location>
        <begin position="157"/>
        <end position="176"/>
    </location>
</feature>
<keyword evidence="3" id="KW-1185">Reference proteome</keyword>
<name>A0ABR4AVD2_9LECA</name>
<feature type="region of interest" description="Disordered" evidence="1">
    <location>
        <begin position="43"/>
        <end position="191"/>
    </location>
</feature>
<gene>
    <name evidence="2" type="ORF">ABVK25_010245</name>
</gene>
<proteinExistence type="predicted"/>
<feature type="compositionally biased region" description="Polar residues" evidence="1">
    <location>
        <begin position="137"/>
        <end position="149"/>
    </location>
</feature>
<organism evidence="2 3">
    <name type="scientific">Lepraria finkii</name>
    <dbReference type="NCBI Taxonomy" id="1340010"/>
    <lineage>
        <taxon>Eukaryota</taxon>
        <taxon>Fungi</taxon>
        <taxon>Dikarya</taxon>
        <taxon>Ascomycota</taxon>
        <taxon>Pezizomycotina</taxon>
        <taxon>Lecanoromycetes</taxon>
        <taxon>OSLEUM clade</taxon>
        <taxon>Lecanoromycetidae</taxon>
        <taxon>Lecanorales</taxon>
        <taxon>Lecanorineae</taxon>
        <taxon>Stereocaulaceae</taxon>
        <taxon>Lepraria</taxon>
    </lineage>
</organism>
<feature type="compositionally biased region" description="Polar residues" evidence="1">
    <location>
        <begin position="50"/>
        <end position="60"/>
    </location>
</feature>
<evidence type="ECO:0000313" key="3">
    <source>
        <dbReference type="Proteomes" id="UP001590951"/>
    </source>
</evidence>
<dbReference type="EMBL" id="JBHFEH010000063">
    <property type="protein sequence ID" value="KAL2049450.1"/>
    <property type="molecule type" value="Genomic_DNA"/>
</dbReference>
<dbReference type="Proteomes" id="UP001590951">
    <property type="component" value="Unassembled WGS sequence"/>
</dbReference>
<evidence type="ECO:0000313" key="2">
    <source>
        <dbReference type="EMBL" id="KAL2049450.1"/>
    </source>
</evidence>
<reference evidence="2 3" key="1">
    <citation type="submission" date="2024-09" db="EMBL/GenBank/DDBJ databases">
        <title>Rethinking Asexuality: The Enigmatic Case of Functional Sexual Genes in Lepraria (Stereocaulaceae).</title>
        <authorList>
            <person name="Doellman M."/>
            <person name="Sun Y."/>
            <person name="Barcenas-Pena A."/>
            <person name="Lumbsch H.T."/>
            <person name="Grewe F."/>
        </authorList>
    </citation>
    <scope>NUCLEOTIDE SEQUENCE [LARGE SCALE GENOMIC DNA]</scope>
    <source>
        <strain evidence="2 3">Grewe 0041</strain>
    </source>
</reference>
<feature type="compositionally biased region" description="Basic and acidic residues" evidence="1">
    <location>
        <begin position="177"/>
        <end position="189"/>
    </location>
</feature>
<comment type="caution">
    <text evidence="2">The sequence shown here is derived from an EMBL/GenBank/DDBJ whole genome shotgun (WGS) entry which is preliminary data.</text>
</comment>
<sequence>MNVNAGLLSRRCACFLPSPPNSPPMSEKPPTFSEDLHYSAGLSLLPCPGGTSQQVRNRPQGSIHGATRPGNDSGMDSYTQGGYQHGPSREPASGRTNLVQASGAGERGSHGTHLLSPASASGFPWDTGTGTCHEPSASGSPASQYTSELILTKAEQQSEEGEELDSAPSEEEDTMEGTEKTGAELLAEKRKMKRFRLIQPMLSL</sequence>
<evidence type="ECO:0000256" key="1">
    <source>
        <dbReference type="SAM" id="MobiDB-lite"/>
    </source>
</evidence>
<accession>A0ABR4AVD2</accession>
<protein>
    <submittedName>
        <fullName evidence="2">Uncharacterized protein</fullName>
    </submittedName>
</protein>